<feature type="signal peptide" evidence="1">
    <location>
        <begin position="1"/>
        <end position="27"/>
    </location>
</feature>
<gene>
    <name evidence="2" type="ORF">C7446_3146</name>
</gene>
<feature type="chain" id="PRO_5019487963" description="Lipoprotein" evidence="1">
    <location>
        <begin position="28"/>
        <end position="128"/>
    </location>
</feature>
<keyword evidence="1" id="KW-0732">Signal</keyword>
<accession>A0A420WSX4</accession>
<name>A0A420WSX4_9GAMM</name>
<evidence type="ECO:0000313" key="2">
    <source>
        <dbReference type="EMBL" id="RKQ95768.1"/>
    </source>
</evidence>
<dbReference type="RefSeq" id="WP_170150110.1">
    <property type="nucleotide sequence ID" value="NZ_RBIN01000011.1"/>
</dbReference>
<protein>
    <recommendedName>
        <fullName evidence="4">Lipoprotein</fullName>
    </recommendedName>
</protein>
<reference evidence="2 3" key="1">
    <citation type="submission" date="2018-10" db="EMBL/GenBank/DDBJ databases">
        <title>Genomic Encyclopedia of Type Strains, Phase IV (KMG-IV): sequencing the most valuable type-strain genomes for metagenomic binning, comparative biology and taxonomic classification.</title>
        <authorList>
            <person name="Goeker M."/>
        </authorList>
    </citation>
    <scope>NUCLEOTIDE SEQUENCE [LARGE SCALE GENOMIC DNA]</scope>
    <source>
        <strain evidence="2 3">DSM 23229</strain>
    </source>
</reference>
<proteinExistence type="predicted"/>
<sequence>MPTGEFTTMLLRTTLLLSALCALSACAGGVPEDLSRPAAAPLEINTHPGHDTEDLQQACATTMLAYAPVTRATDVTSRISHDDDDDVVIVRGVLLGLSRFDPRLPVTYRCDYHDGRLVRGRWLQGLSD</sequence>
<evidence type="ECO:0008006" key="4">
    <source>
        <dbReference type="Google" id="ProtNLM"/>
    </source>
</evidence>
<evidence type="ECO:0000313" key="3">
    <source>
        <dbReference type="Proteomes" id="UP000281975"/>
    </source>
</evidence>
<organism evidence="2 3">
    <name type="scientific">Kushneria sinocarnis</name>
    <dbReference type="NCBI Taxonomy" id="595502"/>
    <lineage>
        <taxon>Bacteria</taxon>
        <taxon>Pseudomonadati</taxon>
        <taxon>Pseudomonadota</taxon>
        <taxon>Gammaproteobacteria</taxon>
        <taxon>Oceanospirillales</taxon>
        <taxon>Halomonadaceae</taxon>
        <taxon>Kushneria</taxon>
    </lineage>
</organism>
<evidence type="ECO:0000256" key="1">
    <source>
        <dbReference type="SAM" id="SignalP"/>
    </source>
</evidence>
<dbReference type="EMBL" id="RBIN01000011">
    <property type="protein sequence ID" value="RKQ95768.1"/>
    <property type="molecule type" value="Genomic_DNA"/>
</dbReference>
<dbReference type="Proteomes" id="UP000281975">
    <property type="component" value="Unassembled WGS sequence"/>
</dbReference>
<comment type="caution">
    <text evidence="2">The sequence shown here is derived from an EMBL/GenBank/DDBJ whole genome shotgun (WGS) entry which is preliminary data.</text>
</comment>
<dbReference type="AlphaFoldDB" id="A0A420WSX4"/>
<keyword evidence="3" id="KW-1185">Reference proteome</keyword>